<dbReference type="SUPFAM" id="SSF55874">
    <property type="entry name" value="ATPase domain of HSP90 chaperone/DNA topoisomerase II/histidine kinase"/>
    <property type="match status" value="1"/>
</dbReference>
<dbReference type="InterPro" id="IPR036890">
    <property type="entry name" value="HATPase_C_sf"/>
</dbReference>
<evidence type="ECO:0000256" key="4">
    <source>
        <dbReference type="PROSITE-ProRule" id="PRU00169"/>
    </source>
</evidence>
<dbReference type="Gene3D" id="1.10.287.130">
    <property type="match status" value="1"/>
</dbReference>
<dbReference type="EC" id="2.7.13.3" evidence="2"/>
<dbReference type="SUPFAM" id="SSF55785">
    <property type="entry name" value="PYP-like sensor domain (PAS domain)"/>
    <property type="match status" value="1"/>
</dbReference>
<dbReference type="InterPro" id="IPR036097">
    <property type="entry name" value="HisK_dim/P_sf"/>
</dbReference>
<dbReference type="CDD" id="cd00130">
    <property type="entry name" value="PAS"/>
    <property type="match status" value="1"/>
</dbReference>
<dbReference type="InterPro" id="IPR035965">
    <property type="entry name" value="PAS-like_dom_sf"/>
</dbReference>
<dbReference type="Gene3D" id="3.30.565.10">
    <property type="entry name" value="Histidine kinase-like ATPase, C-terminal domain"/>
    <property type="match status" value="1"/>
</dbReference>
<feature type="coiled-coil region" evidence="5">
    <location>
        <begin position="266"/>
        <end position="319"/>
    </location>
</feature>
<dbReference type="SUPFAM" id="SSF47384">
    <property type="entry name" value="Homodimeric domain of signal transducing histidine kinase"/>
    <property type="match status" value="1"/>
</dbReference>
<evidence type="ECO:0000256" key="5">
    <source>
        <dbReference type="SAM" id="Coils"/>
    </source>
</evidence>
<keyword evidence="10" id="KW-1185">Reference proteome</keyword>
<feature type="domain" description="PAC" evidence="8">
    <location>
        <begin position="224"/>
        <end position="275"/>
    </location>
</feature>
<dbReference type="InterPro" id="IPR000700">
    <property type="entry name" value="PAS-assoc_C"/>
</dbReference>
<dbReference type="CDD" id="cd18161">
    <property type="entry name" value="REC_hyHK_blue-like"/>
    <property type="match status" value="1"/>
</dbReference>
<feature type="modified residue" description="4-aspartylphosphate" evidence="4">
    <location>
        <position position="624"/>
    </location>
</feature>
<dbReference type="SMART" id="SM00388">
    <property type="entry name" value="HisKA"/>
    <property type="match status" value="1"/>
</dbReference>
<dbReference type="EMBL" id="PDOA01000005">
    <property type="protein sequence ID" value="PWC29042.1"/>
    <property type="molecule type" value="Genomic_DNA"/>
</dbReference>
<dbReference type="Pfam" id="PF02518">
    <property type="entry name" value="HATPase_c"/>
    <property type="match status" value="1"/>
</dbReference>
<dbReference type="Pfam" id="PF00512">
    <property type="entry name" value="HisKA"/>
    <property type="match status" value="1"/>
</dbReference>
<dbReference type="SUPFAM" id="SSF52172">
    <property type="entry name" value="CheY-like"/>
    <property type="match status" value="2"/>
</dbReference>
<keyword evidence="9" id="KW-0808">Transferase</keyword>
<dbReference type="Pfam" id="PF00072">
    <property type="entry name" value="Response_reg"/>
    <property type="match status" value="1"/>
</dbReference>
<dbReference type="Pfam" id="PF08447">
    <property type="entry name" value="PAS_3"/>
    <property type="match status" value="1"/>
</dbReference>
<dbReference type="InterPro" id="IPR013655">
    <property type="entry name" value="PAS_fold_3"/>
</dbReference>
<dbReference type="PROSITE" id="PS50113">
    <property type="entry name" value="PAC"/>
    <property type="match status" value="1"/>
</dbReference>
<evidence type="ECO:0000313" key="9">
    <source>
        <dbReference type="EMBL" id="PWC29042.1"/>
    </source>
</evidence>
<evidence type="ECO:0000259" key="7">
    <source>
        <dbReference type="PROSITE" id="PS50110"/>
    </source>
</evidence>
<comment type="catalytic activity">
    <reaction evidence="1">
        <text>ATP + protein L-histidine = ADP + protein N-phospho-L-histidine.</text>
        <dbReference type="EC" id="2.7.13.3"/>
    </reaction>
</comment>
<evidence type="ECO:0000259" key="8">
    <source>
        <dbReference type="PROSITE" id="PS50113"/>
    </source>
</evidence>
<dbReference type="Proteomes" id="UP000245048">
    <property type="component" value="Unassembled WGS sequence"/>
</dbReference>
<dbReference type="InterPro" id="IPR001789">
    <property type="entry name" value="Sig_transdc_resp-reg_receiver"/>
</dbReference>
<keyword evidence="9" id="KW-0418">Kinase</keyword>
<dbReference type="PANTHER" id="PTHR43065">
    <property type="entry name" value="SENSOR HISTIDINE KINASE"/>
    <property type="match status" value="1"/>
</dbReference>
<dbReference type="Gene3D" id="3.30.450.20">
    <property type="entry name" value="PAS domain"/>
    <property type="match status" value="1"/>
</dbReference>
<dbReference type="SMART" id="SM00448">
    <property type="entry name" value="REC"/>
    <property type="match status" value="1"/>
</dbReference>
<keyword evidence="3 4" id="KW-0597">Phosphoprotein</keyword>
<dbReference type="InterPro" id="IPR011006">
    <property type="entry name" value="CheY-like_superfamily"/>
</dbReference>
<dbReference type="InterPro" id="IPR005467">
    <property type="entry name" value="His_kinase_dom"/>
</dbReference>
<dbReference type="InterPro" id="IPR003661">
    <property type="entry name" value="HisK_dim/P_dom"/>
</dbReference>
<dbReference type="RefSeq" id="WP_109516960.1">
    <property type="nucleotide sequence ID" value="NZ_PDOA01000005.1"/>
</dbReference>
<organism evidence="9 10">
    <name type="scientific">Teichococcus aestuarii</name>
    <dbReference type="NCBI Taxonomy" id="568898"/>
    <lineage>
        <taxon>Bacteria</taxon>
        <taxon>Pseudomonadati</taxon>
        <taxon>Pseudomonadota</taxon>
        <taxon>Alphaproteobacteria</taxon>
        <taxon>Acetobacterales</taxon>
        <taxon>Roseomonadaceae</taxon>
        <taxon>Roseomonas</taxon>
    </lineage>
</organism>
<feature type="domain" description="Response regulatory" evidence="7">
    <location>
        <begin position="574"/>
        <end position="690"/>
    </location>
</feature>
<dbReference type="CDD" id="cd00082">
    <property type="entry name" value="HisKA"/>
    <property type="match status" value="1"/>
</dbReference>
<dbReference type="GO" id="GO:0000155">
    <property type="term" value="F:phosphorelay sensor kinase activity"/>
    <property type="evidence" value="ECO:0007669"/>
    <property type="project" value="InterPro"/>
</dbReference>
<accession>A0A2U1V578</accession>
<dbReference type="PRINTS" id="PR00344">
    <property type="entry name" value="BCTRLSENSOR"/>
</dbReference>
<reference evidence="10" key="1">
    <citation type="submission" date="2017-10" db="EMBL/GenBank/DDBJ databases">
        <authorList>
            <person name="Toshchakov S.V."/>
            <person name="Goeva M.A."/>
        </authorList>
    </citation>
    <scope>NUCLEOTIDE SEQUENCE [LARGE SCALE GENOMIC DNA]</scope>
    <source>
        <strain evidence="10">JR1/69-1-13</strain>
    </source>
</reference>
<evidence type="ECO:0000313" key="10">
    <source>
        <dbReference type="Proteomes" id="UP000245048"/>
    </source>
</evidence>
<evidence type="ECO:0000256" key="2">
    <source>
        <dbReference type="ARBA" id="ARBA00012438"/>
    </source>
</evidence>
<dbReference type="OrthoDB" id="9796100at2"/>
<sequence>MGNAPAHALTVPLYTPYGRDATIAAALLREAGATAAVCGDFASFEAAIGDDACFAVVTEEALRHVDLAGISARMARQPAWSDLPFIVLTHSGGGPEQNPGAARLSAAFGNATFLERPFHPSTFVSVARAALKARGRQFEARARIEALDEGERRLSIALLAGRLGSWELDLERGVLTASATCRAVFGRAAEDEFTYADLLAGIHPGDRDRTQAAVRESAATGADYAIEYRTLWPDGSVHWAEIRARVVTGRSGGRRMVGVSSDITARKKAEDDLRRLNETLEERVAARTAELLRAHETVLAEVEQRKRTEEELRQAQKMEAVGQLTGGLAHDFNNLLAGIIGSLELLQIRVAQGRTAELERYVASAQEAASRAAALTHRLLAFSRRQTLEARPTDVNALVMGMQDLINRTVGPAIAVTSSGADDLWPTLVDPNQLENALLNLCINARDAMPGGGALTIATENRLLGAEEAAGLDLEAGPYVALHVSDTGTGMEPEVIARAFDPFFTTKPLGQGTGLGLSMIYGFVRQSGGQVRIRSEAGRGATMTLYLPRHTGPLEGPAAEGGAGDPLRPAEGETVLVVDDEATIRLLIVEVLEDLGYAALQAGDGAAGLKLLRSGQRIDLLVTDVGLPGGMNGRQLADAARTLRPELRILFITGYAESAAIGDRHLEEGMQVLTKPFTMRDLASRLEALLRRP</sequence>
<dbReference type="Gene3D" id="3.40.50.2300">
    <property type="match status" value="1"/>
</dbReference>
<comment type="caution">
    <text evidence="9">The sequence shown here is derived from an EMBL/GenBank/DDBJ whole genome shotgun (WGS) entry which is preliminary data.</text>
</comment>
<dbReference type="AlphaFoldDB" id="A0A2U1V578"/>
<gene>
    <name evidence="9" type="ORF">CR165_10665</name>
</gene>
<dbReference type="InterPro" id="IPR004358">
    <property type="entry name" value="Sig_transdc_His_kin-like_C"/>
</dbReference>
<protein>
    <recommendedName>
        <fullName evidence="2">histidine kinase</fullName>
        <ecNumber evidence="2">2.7.13.3</ecNumber>
    </recommendedName>
</protein>
<evidence type="ECO:0000256" key="3">
    <source>
        <dbReference type="ARBA" id="ARBA00022553"/>
    </source>
</evidence>
<proteinExistence type="predicted"/>
<dbReference type="NCBIfam" id="TIGR00229">
    <property type="entry name" value="sensory_box"/>
    <property type="match status" value="1"/>
</dbReference>
<dbReference type="PROSITE" id="PS50110">
    <property type="entry name" value="RESPONSE_REGULATORY"/>
    <property type="match status" value="1"/>
</dbReference>
<evidence type="ECO:0000256" key="1">
    <source>
        <dbReference type="ARBA" id="ARBA00000085"/>
    </source>
</evidence>
<dbReference type="PROSITE" id="PS50109">
    <property type="entry name" value="HIS_KIN"/>
    <property type="match status" value="1"/>
</dbReference>
<dbReference type="PANTHER" id="PTHR43065:SF42">
    <property type="entry name" value="TWO-COMPONENT SENSOR PPRA"/>
    <property type="match status" value="1"/>
</dbReference>
<dbReference type="Gene3D" id="2.10.70.100">
    <property type="match status" value="1"/>
</dbReference>
<name>A0A2U1V578_9PROT</name>
<dbReference type="SMART" id="SM00387">
    <property type="entry name" value="HATPase_c"/>
    <property type="match status" value="1"/>
</dbReference>
<dbReference type="InterPro" id="IPR000014">
    <property type="entry name" value="PAS"/>
</dbReference>
<evidence type="ECO:0000259" key="6">
    <source>
        <dbReference type="PROSITE" id="PS50109"/>
    </source>
</evidence>
<dbReference type="InterPro" id="IPR003594">
    <property type="entry name" value="HATPase_dom"/>
</dbReference>
<keyword evidence="5" id="KW-0175">Coiled coil</keyword>
<feature type="domain" description="Histidine kinase" evidence="6">
    <location>
        <begin position="327"/>
        <end position="551"/>
    </location>
</feature>